<evidence type="ECO:0000256" key="2">
    <source>
        <dbReference type="SAM" id="Phobius"/>
    </source>
</evidence>
<sequence length="362" mass="39891">MAAGNSQIRAEDQAREWFMLRHERELTARETADFDAWMAEPEHRASYQQLEEIDRSLAAIAASAEGARMRRAGEGVLNKPMQALTRALSTLLSPVPAMAFACTLLLAVGVVYLSPLQQDQAQTTYRTELAQSREITLQDGSQITLGADSEIATRFTDAERTVELVKGQAFFTVSKDRTRPFLVNTPTTQVRVVGTRFDVQRGDSVKVTVEEGIVDVTRHVVNAVASNTQPDNTRSNNTSSVSQDVPSLSPRAVRLTAGQQVRVNPRGVSAITSVDANEVASWRRGKFIYRDAPLSEVVADANRYRPGHIVLGAPELSSLRVTASYSRDQVQSLVAMLEETLPVRVYREPGNRVVLWPKGVDN</sequence>
<dbReference type="Pfam" id="PF16220">
    <property type="entry name" value="DUF4880"/>
    <property type="match status" value="1"/>
</dbReference>
<keyword evidence="2" id="KW-0472">Membrane</keyword>
<gene>
    <name evidence="5" type="ORF">ACFQ2X_10265</name>
</gene>
<feature type="region of interest" description="Disordered" evidence="1">
    <location>
        <begin position="225"/>
        <end position="247"/>
    </location>
</feature>
<protein>
    <submittedName>
        <fullName evidence="5">FecR family protein</fullName>
    </submittedName>
</protein>
<comment type="caution">
    <text evidence="5">The sequence shown here is derived from an EMBL/GenBank/DDBJ whole genome shotgun (WGS) entry which is preliminary data.</text>
</comment>
<dbReference type="Gene3D" id="2.60.120.1440">
    <property type="match status" value="1"/>
</dbReference>
<dbReference type="PIRSF" id="PIRSF018266">
    <property type="entry name" value="FecR"/>
    <property type="match status" value="1"/>
</dbReference>
<evidence type="ECO:0000259" key="4">
    <source>
        <dbReference type="Pfam" id="PF16220"/>
    </source>
</evidence>
<evidence type="ECO:0000256" key="1">
    <source>
        <dbReference type="SAM" id="MobiDB-lite"/>
    </source>
</evidence>
<dbReference type="InterPro" id="IPR012373">
    <property type="entry name" value="Ferrdict_sens_TM"/>
</dbReference>
<feature type="domain" description="FecR N-terminal" evidence="4">
    <location>
        <begin position="12"/>
        <end position="52"/>
    </location>
</feature>
<dbReference type="Pfam" id="PF04773">
    <property type="entry name" value="FecR"/>
    <property type="match status" value="1"/>
</dbReference>
<name>A0ABW3U7Z9_9GAMM</name>
<dbReference type="PANTHER" id="PTHR30273">
    <property type="entry name" value="PERIPLASMIC SIGNAL SENSOR AND SIGMA FACTOR ACTIVATOR FECR-RELATED"/>
    <property type="match status" value="1"/>
</dbReference>
<dbReference type="Gene3D" id="3.55.50.30">
    <property type="match status" value="1"/>
</dbReference>
<feature type="compositionally biased region" description="Polar residues" evidence="1">
    <location>
        <begin position="225"/>
        <end position="246"/>
    </location>
</feature>
<feature type="domain" description="FecR protein" evidence="3">
    <location>
        <begin position="124"/>
        <end position="214"/>
    </location>
</feature>
<keyword evidence="6" id="KW-1185">Reference proteome</keyword>
<evidence type="ECO:0000259" key="3">
    <source>
        <dbReference type="Pfam" id="PF04773"/>
    </source>
</evidence>
<dbReference type="RefSeq" id="WP_230437162.1">
    <property type="nucleotide sequence ID" value="NZ_CP087715.1"/>
</dbReference>
<organism evidence="5 6">
    <name type="scientific">Microbulbifer celer</name>
    <dbReference type="NCBI Taxonomy" id="435905"/>
    <lineage>
        <taxon>Bacteria</taxon>
        <taxon>Pseudomonadati</taxon>
        <taxon>Pseudomonadota</taxon>
        <taxon>Gammaproteobacteria</taxon>
        <taxon>Cellvibrionales</taxon>
        <taxon>Microbulbiferaceae</taxon>
        <taxon>Microbulbifer</taxon>
    </lineage>
</organism>
<evidence type="ECO:0000313" key="5">
    <source>
        <dbReference type="EMBL" id="MFD1216987.1"/>
    </source>
</evidence>
<accession>A0ABW3U7Z9</accession>
<evidence type="ECO:0000313" key="6">
    <source>
        <dbReference type="Proteomes" id="UP001597264"/>
    </source>
</evidence>
<keyword evidence="2" id="KW-0812">Transmembrane</keyword>
<dbReference type="InterPro" id="IPR006860">
    <property type="entry name" value="FecR"/>
</dbReference>
<dbReference type="PANTHER" id="PTHR30273:SF2">
    <property type="entry name" value="PROTEIN FECR"/>
    <property type="match status" value="1"/>
</dbReference>
<proteinExistence type="predicted"/>
<dbReference type="InterPro" id="IPR032623">
    <property type="entry name" value="FecR_N"/>
</dbReference>
<reference evidence="6" key="1">
    <citation type="journal article" date="2019" name="Int. J. Syst. Evol. Microbiol.">
        <title>The Global Catalogue of Microorganisms (GCM) 10K type strain sequencing project: providing services to taxonomists for standard genome sequencing and annotation.</title>
        <authorList>
            <consortium name="The Broad Institute Genomics Platform"/>
            <consortium name="The Broad Institute Genome Sequencing Center for Infectious Disease"/>
            <person name="Wu L."/>
            <person name="Ma J."/>
        </authorList>
    </citation>
    <scope>NUCLEOTIDE SEQUENCE [LARGE SCALE GENOMIC DNA]</scope>
    <source>
        <strain evidence="6">CCUG 54356</strain>
    </source>
</reference>
<dbReference type="EMBL" id="JBHTLR010000008">
    <property type="protein sequence ID" value="MFD1216987.1"/>
    <property type="molecule type" value="Genomic_DNA"/>
</dbReference>
<dbReference type="Proteomes" id="UP001597264">
    <property type="component" value="Unassembled WGS sequence"/>
</dbReference>
<keyword evidence="2" id="KW-1133">Transmembrane helix</keyword>
<feature type="transmembrane region" description="Helical" evidence="2">
    <location>
        <begin position="91"/>
        <end position="113"/>
    </location>
</feature>